<keyword evidence="3" id="KW-1185">Reference proteome</keyword>
<evidence type="ECO:0000313" key="2">
    <source>
        <dbReference type="EMBL" id="KAK3184134.1"/>
    </source>
</evidence>
<dbReference type="PANTHER" id="PTHR35103:SF1">
    <property type="entry name" value="OS06G0115700 PROTEIN"/>
    <property type="match status" value="1"/>
</dbReference>
<gene>
    <name evidence="2" type="ORF">Dsin_031420</name>
</gene>
<name>A0AAD9ZMT7_9ROSI</name>
<feature type="region of interest" description="Disordered" evidence="1">
    <location>
        <begin position="79"/>
        <end position="116"/>
    </location>
</feature>
<dbReference type="Proteomes" id="UP001281410">
    <property type="component" value="Unassembled WGS sequence"/>
</dbReference>
<dbReference type="PANTHER" id="PTHR35103">
    <property type="entry name" value="OS06G0115700 PROTEIN"/>
    <property type="match status" value="1"/>
</dbReference>
<protein>
    <submittedName>
        <fullName evidence="2">Uncharacterized protein</fullName>
    </submittedName>
</protein>
<dbReference type="AlphaFoldDB" id="A0AAD9ZMT7"/>
<dbReference type="EMBL" id="JANJYJ010000010">
    <property type="protein sequence ID" value="KAK3184134.1"/>
    <property type="molecule type" value="Genomic_DNA"/>
</dbReference>
<comment type="caution">
    <text evidence="2">The sequence shown here is derived from an EMBL/GenBank/DDBJ whole genome shotgun (WGS) entry which is preliminary data.</text>
</comment>
<organism evidence="2 3">
    <name type="scientific">Dipteronia sinensis</name>
    <dbReference type="NCBI Taxonomy" id="43782"/>
    <lineage>
        <taxon>Eukaryota</taxon>
        <taxon>Viridiplantae</taxon>
        <taxon>Streptophyta</taxon>
        <taxon>Embryophyta</taxon>
        <taxon>Tracheophyta</taxon>
        <taxon>Spermatophyta</taxon>
        <taxon>Magnoliopsida</taxon>
        <taxon>eudicotyledons</taxon>
        <taxon>Gunneridae</taxon>
        <taxon>Pentapetalae</taxon>
        <taxon>rosids</taxon>
        <taxon>malvids</taxon>
        <taxon>Sapindales</taxon>
        <taxon>Sapindaceae</taxon>
        <taxon>Hippocastanoideae</taxon>
        <taxon>Acereae</taxon>
        <taxon>Dipteronia</taxon>
    </lineage>
</organism>
<evidence type="ECO:0000313" key="3">
    <source>
        <dbReference type="Proteomes" id="UP001281410"/>
    </source>
</evidence>
<evidence type="ECO:0000256" key="1">
    <source>
        <dbReference type="SAM" id="MobiDB-lite"/>
    </source>
</evidence>
<reference evidence="2" key="1">
    <citation type="journal article" date="2023" name="Plant J.">
        <title>Genome sequences and population genomics provide insights into the demographic history, inbreeding, and mutation load of two 'living fossil' tree species of Dipteronia.</title>
        <authorList>
            <person name="Feng Y."/>
            <person name="Comes H.P."/>
            <person name="Chen J."/>
            <person name="Zhu S."/>
            <person name="Lu R."/>
            <person name="Zhang X."/>
            <person name="Li P."/>
            <person name="Qiu J."/>
            <person name="Olsen K.M."/>
            <person name="Qiu Y."/>
        </authorList>
    </citation>
    <scope>NUCLEOTIDE SEQUENCE</scope>
    <source>
        <strain evidence="2">NBL</strain>
    </source>
</reference>
<sequence>MVVPLGPGKFYGSSLPRPRIYTDIKHNTERVDPPVSVMDPFLSWANEAHWSMGGLNFKRLRLQGRIEGSVSKLRKEHEKLIKTQSKQISKDPAPLSADHKKRGSSTSPPPAPVAVKRRRFLALSDEEEEEEEEIAAKGKVVSYRRKLESEFDRVANEDLVGVKTRSKNSKGPIDIEELISDMKKKKKKNGKIVKNEIRTSPRLARRGSK</sequence>
<proteinExistence type="predicted"/>
<feature type="region of interest" description="Disordered" evidence="1">
    <location>
        <begin position="186"/>
        <end position="209"/>
    </location>
</feature>
<accession>A0AAD9ZMT7</accession>